<dbReference type="GO" id="GO:0030638">
    <property type="term" value="P:polyketide metabolic process"/>
    <property type="evidence" value="ECO:0007669"/>
    <property type="project" value="InterPro"/>
</dbReference>
<dbReference type="Pfam" id="PF07366">
    <property type="entry name" value="SnoaL"/>
    <property type="match status" value="1"/>
</dbReference>
<dbReference type="Proteomes" id="UP000284375">
    <property type="component" value="Unassembled WGS sequence"/>
</dbReference>
<evidence type="ECO:0000313" key="1">
    <source>
        <dbReference type="EMBL" id="ROV99803.1"/>
    </source>
</evidence>
<evidence type="ECO:0000313" key="2">
    <source>
        <dbReference type="Proteomes" id="UP000284375"/>
    </source>
</evidence>
<reference evidence="1 2" key="1">
    <citation type="submission" date="2015-09" db="EMBL/GenBank/DDBJ databases">
        <title>Host preference determinants of Valsa canker pathogens revealed by comparative genomics.</title>
        <authorList>
            <person name="Yin Z."/>
            <person name="Huang L."/>
        </authorList>
    </citation>
    <scope>NUCLEOTIDE SEQUENCE [LARGE SCALE GENOMIC DNA]</scope>
    <source>
        <strain evidence="1 2">YSFL</strain>
    </source>
</reference>
<sequence>MSTDVESVVLSLLSRGPSLPGHPDTEAGQSSRELSINGVRYDLISSTVDILLRHPSSSLQAARTILSVRKAATERPSANTEGGIQPVLELAVHTFSSPQDCSDSMPHIPNTIIDTDVLRDGSRPTKAQRASAIPAIPRPATRILRQPALRDIYHAYIATINAGAAAMTSHLAEFCHPMVTHNGQCLSLTRYRKLMEDAQVAIPDMIFRVVDLIVDEEKQQVAARLAFTGTPVKIWEDVKPNGKQVNFSEQVFYWFEDGKICSVVSVVDMEAYRKQMRA</sequence>
<evidence type="ECO:0008006" key="3">
    <source>
        <dbReference type="Google" id="ProtNLM"/>
    </source>
</evidence>
<proteinExistence type="predicted"/>
<accession>A0A423W8Z7</accession>
<keyword evidence="2" id="KW-1185">Reference proteome</keyword>
<dbReference type="Gene3D" id="3.10.450.50">
    <property type="match status" value="1"/>
</dbReference>
<protein>
    <recommendedName>
        <fullName evidence="3">SnoaL-like domain-containing protein</fullName>
    </recommendedName>
</protein>
<dbReference type="STRING" id="252740.A0A423W8Z7"/>
<gene>
    <name evidence="1" type="ORF">VSDG_03015</name>
</gene>
<dbReference type="InterPro" id="IPR032710">
    <property type="entry name" value="NTF2-like_dom_sf"/>
</dbReference>
<comment type="caution">
    <text evidence="1">The sequence shown here is derived from an EMBL/GenBank/DDBJ whole genome shotgun (WGS) entry which is preliminary data.</text>
</comment>
<dbReference type="InterPro" id="IPR009959">
    <property type="entry name" value="Cyclase_SnoaL-like"/>
</dbReference>
<dbReference type="AlphaFoldDB" id="A0A423W8Z7"/>
<dbReference type="OrthoDB" id="2830113at2759"/>
<dbReference type="EMBL" id="LJZO01000010">
    <property type="protein sequence ID" value="ROV99803.1"/>
    <property type="molecule type" value="Genomic_DNA"/>
</dbReference>
<name>A0A423W8Z7_CYTCH</name>
<organism evidence="1 2">
    <name type="scientific">Cytospora chrysosperma</name>
    <name type="common">Cytospora canker fungus</name>
    <name type="synonym">Sphaeria chrysosperma</name>
    <dbReference type="NCBI Taxonomy" id="252740"/>
    <lineage>
        <taxon>Eukaryota</taxon>
        <taxon>Fungi</taxon>
        <taxon>Dikarya</taxon>
        <taxon>Ascomycota</taxon>
        <taxon>Pezizomycotina</taxon>
        <taxon>Sordariomycetes</taxon>
        <taxon>Sordariomycetidae</taxon>
        <taxon>Diaporthales</taxon>
        <taxon>Cytosporaceae</taxon>
        <taxon>Cytospora</taxon>
    </lineage>
</organism>
<dbReference type="SUPFAM" id="SSF54427">
    <property type="entry name" value="NTF2-like"/>
    <property type="match status" value="1"/>
</dbReference>